<dbReference type="SUPFAM" id="SSF50129">
    <property type="entry name" value="GroES-like"/>
    <property type="match status" value="1"/>
</dbReference>
<dbReference type="Gene3D" id="3.40.50.720">
    <property type="entry name" value="NAD(P)-binding Rossmann-like Domain"/>
    <property type="match status" value="1"/>
</dbReference>
<dbReference type="InterPro" id="IPR011032">
    <property type="entry name" value="GroES-like_sf"/>
</dbReference>
<dbReference type="PANTHER" id="PTHR45348:SF2">
    <property type="entry name" value="ZINC-TYPE ALCOHOL DEHYDROGENASE-LIKE PROTEIN C2E1P3.01"/>
    <property type="match status" value="1"/>
</dbReference>
<dbReference type="InterPro" id="IPR036291">
    <property type="entry name" value="NAD(P)-bd_dom_sf"/>
</dbReference>
<dbReference type="Gene3D" id="3.90.180.10">
    <property type="entry name" value="Medium-chain alcohol dehydrogenases, catalytic domain"/>
    <property type="match status" value="1"/>
</dbReference>
<name>A0A0C3S6J4_PHLG1</name>
<dbReference type="InterPro" id="IPR013149">
    <property type="entry name" value="ADH-like_C"/>
</dbReference>
<organism evidence="2 3">
    <name type="scientific">Phlebiopsis gigantea (strain 11061_1 CR5-6)</name>
    <name type="common">White-rot fungus</name>
    <name type="synonym">Peniophora gigantea</name>
    <dbReference type="NCBI Taxonomy" id="745531"/>
    <lineage>
        <taxon>Eukaryota</taxon>
        <taxon>Fungi</taxon>
        <taxon>Dikarya</taxon>
        <taxon>Basidiomycota</taxon>
        <taxon>Agaricomycotina</taxon>
        <taxon>Agaricomycetes</taxon>
        <taxon>Polyporales</taxon>
        <taxon>Phanerochaetaceae</taxon>
        <taxon>Phlebiopsis</taxon>
    </lineage>
</organism>
<protein>
    <recommendedName>
        <fullName evidence="1">Enoyl reductase (ER) domain-containing protein</fullName>
    </recommendedName>
</protein>
<dbReference type="InterPro" id="IPR020843">
    <property type="entry name" value="ER"/>
</dbReference>
<evidence type="ECO:0000313" key="2">
    <source>
        <dbReference type="EMBL" id="KIP06232.1"/>
    </source>
</evidence>
<dbReference type="HOGENOM" id="CLU_026673_16_5_1"/>
<dbReference type="SUPFAM" id="SSF51735">
    <property type="entry name" value="NAD(P)-binding Rossmann-fold domains"/>
    <property type="match status" value="1"/>
</dbReference>
<keyword evidence="3" id="KW-1185">Reference proteome</keyword>
<proteinExistence type="predicted"/>
<dbReference type="AlphaFoldDB" id="A0A0C3S6J4"/>
<feature type="domain" description="Enoyl reductase (ER)" evidence="1">
    <location>
        <begin position="12"/>
        <end position="345"/>
    </location>
</feature>
<dbReference type="CDD" id="cd08249">
    <property type="entry name" value="enoyl_reductase_like"/>
    <property type="match status" value="1"/>
</dbReference>
<dbReference type="EMBL" id="KN840522">
    <property type="protein sequence ID" value="KIP06232.1"/>
    <property type="molecule type" value="Genomic_DNA"/>
</dbReference>
<dbReference type="Pfam" id="PF00107">
    <property type="entry name" value="ADH_zinc_N"/>
    <property type="match status" value="1"/>
</dbReference>
<evidence type="ECO:0000313" key="3">
    <source>
        <dbReference type="Proteomes" id="UP000053257"/>
    </source>
</evidence>
<gene>
    <name evidence="2" type="ORF">PHLGIDRAFT_24661</name>
</gene>
<dbReference type="STRING" id="745531.A0A0C3S6J4"/>
<sequence>MATQQKALYLQSRLGSFALGTAEIPTPEAGELLVEIHATALNPVDWKIQDHDIVGLIKEYPAVLGTDSAGVVKAIGEGVTNFAVGDRVVHQGFFENRRATFQQYTIVSEKLAAKIPPNLTFDQAATIPLTTATAALALYKEHTEPLIGAGLSPPWDEGGRGKYADQPIFVLGGSTSVGQHVIQLAKLSGFSPIIVTASKQHEEYLRSLGATHIIDRTIPLSSLPDEAAKITEAPLHIVYDAVSEADTQNTAYDLAAPGGKVVVVLPPQIDSAKLTGEKVIVQVVGNVQIPAQRAFGAILYKHLGSLLEAGDIKPNNVEVLPGGLSAIPEGLERLKRGVSARKLIVRPQDTI</sequence>
<dbReference type="GO" id="GO:0016651">
    <property type="term" value="F:oxidoreductase activity, acting on NAD(P)H"/>
    <property type="evidence" value="ECO:0007669"/>
    <property type="project" value="InterPro"/>
</dbReference>
<dbReference type="Pfam" id="PF08240">
    <property type="entry name" value="ADH_N"/>
    <property type="match status" value="1"/>
</dbReference>
<accession>A0A0C3S6J4</accession>
<reference evidence="2 3" key="1">
    <citation type="journal article" date="2014" name="PLoS Genet.">
        <title>Analysis of the Phlebiopsis gigantea genome, transcriptome and secretome provides insight into its pioneer colonization strategies of wood.</title>
        <authorList>
            <person name="Hori C."/>
            <person name="Ishida T."/>
            <person name="Igarashi K."/>
            <person name="Samejima M."/>
            <person name="Suzuki H."/>
            <person name="Master E."/>
            <person name="Ferreira P."/>
            <person name="Ruiz-Duenas F.J."/>
            <person name="Held B."/>
            <person name="Canessa P."/>
            <person name="Larrondo L.F."/>
            <person name="Schmoll M."/>
            <person name="Druzhinina I.S."/>
            <person name="Kubicek C.P."/>
            <person name="Gaskell J.A."/>
            <person name="Kersten P."/>
            <person name="St John F."/>
            <person name="Glasner J."/>
            <person name="Sabat G."/>
            <person name="Splinter BonDurant S."/>
            <person name="Syed K."/>
            <person name="Yadav J."/>
            <person name="Mgbeahuruike A.C."/>
            <person name="Kovalchuk A."/>
            <person name="Asiegbu F.O."/>
            <person name="Lackner G."/>
            <person name="Hoffmeister D."/>
            <person name="Rencoret J."/>
            <person name="Gutierrez A."/>
            <person name="Sun H."/>
            <person name="Lindquist E."/>
            <person name="Barry K."/>
            <person name="Riley R."/>
            <person name="Grigoriev I.V."/>
            <person name="Henrissat B."/>
            <person name="Kues U."/>
            <person name="Berka R.M."/>
            <person name="Martinez A.T."/>
            <person name="Covert S.F."/>
            <person name="Blanchette R.A."/>
            <person name="Cullen D."/>
        </authorList>
    </citation>
    <scope>NUCLEOTIDE SEQUENCE [LARGE SCALE GENOMIC DNA]</scope>
    <source>
        <strain evidence="2 3">11061_1 CR5-6</strain>
    </source>
</reference>
<dbReference type="InterPro" id="IPR013154">
    <property type="entry name" value="ADH-like_N"/>
</dbReference>
<evidence type="ECO:0000259" key="1">
    <source>
        <dbReference type="SMART" id="SM00829"/>
    </source>
</evidence>
<dbReference type="OrthoDB" id="10257049at2759"/>
<dbReference type="SMART" id="SM00829">
    <property type="entry name" value="PKS_ER"/>
    <property type="match status" value="1"/>
</dbReference>
<dbReference type="Proteomes" id="UP000053257">
    <property type="component" value="Unassembled WGS sequence"/>
</dbReference>
<dbReference type="PANTHER" id="PTHR45348">
    <property type="entry name" value="HYPOTHETICAL OXIDOREDUCTASE (EUROFUNG)"/>
    <property type="match status" value="1"/>
</dbReference>
<dbReference type="InterPro" id="IPR047122">
    <property type="entry name" value="Trans-enoyl_RdTase-like"/>
</dbReference>